<comment type="similarity">
    <text evidence="1">Belongs to the peptidase C19 family.</text>
</comment>
<evidence type="ECO:0000256" key="2">
    <source>
        <dbReference type="SAM" id="MobiDB-lite"/>
    </source>
</evidence>
<dbReference type="InterPro" id="IPR018200">
    <property type="entry name" value="USP_CS"/>
</dbReference>
<keyword evidence="1" id="KW-0833">Ubl conjugation pathway</keyword>
<dbReference type="EMBL" id="PGCI01000085">
    <property type="protein sequence ID" value="PLW41828.1"/>
    <property type="molecule type" value="Genomic_DNA"/>
</dbReference>
<dbReference type="InterPro" id="IPR001394">
    <property type="entry name" value="Peptidase_C19_UCH"/>
</dbReference>
<feature type="domain" description="USP" evidence="3">
    <location>
        <begin position="239"/>
        <end position="625"/>
    </location>
</feature>
<dbReference type="InterPro" id="IPR050164">
    <property type="entry name" value="Peptidase_C19"/>
</dbReference>
<dbReference type="Gene3D" id="3.90.70.10">
    <property type="entry name" value="Cysteine proteinases"/>
    <property type="match status" value="1"/>
</dbReference>
<gene>
    <name evidence="4" type="ORF">PCASD_05511</name>
</gene>
<evidence type="ECO:0000313" key="5">
    <source>
        <dbReference type="Proteomes" id="UP000235392"/>
    </source>
</evidence>
<dbReference type="PROSITE" id="PS00973">
    <property type="entry name" value="USP_2"/>
    <property type="match status" value="1"/>
</dbReference>
<dbReference type="PANTHER" id="PTHR24006">
    <property type="entry name" value="UBIQUITIN CARBOXYL-TERMINAL HYDROLASE"/>
    <property type="match status" value="1"/>
</dbReference>
<dbReference type="Pfam" id="PF00443">
    <property type="entry name" value="UCH"/>
    <property type="match status" value="1"/>
</dbReference>
<dbReference type="PANTHER" id="PTHR24006:SF937">
    <property type="entry name" value="UBIQUITIN CARBOXYL-TERMINAL HYDROLASE"/>
    <property type="match status" value="1"/>
</dbReference>
<dbReference type="PROSITE" id="PS50235">
    <property type="entry name" value="USP_3"/>
    <property type="match status" value="1"/>
</dbReference>
<feature type="compositionally biased region" description="Low complexity" evidence="2">
    <location>
        <begin position="31"/>
        <end position="49"/>
    </location>
</feature>
<dbReference type="InterPro" id="IPR028889">
    <property type="entry name" value="USP"/>
</dbReference>
<dbReference type="Proteomes" id="UP000235392">
    <property type="component" value="Unassembled WGS sequence"/>
</dbReference>
<dbReference type="SUPFAM" id="SSF54001">
    <property type="entry name" value="Cysteine proteinases"/>
    <property type="match status" value="1"/>
</dbReference>
<evidence type="ECO:0000259" key="3">
    <source>
        <dbReference type="PROSITE" id="PS50235"/>
    </source>
</evidence>
<dbReference type="GO" id="GO:0016579">
    <property type="term" value="P:protein deubiquitination"/>
    <property type="evidence" value="ECO:0007669"/>
    <property type="project" value="InterPro"/>
</dbReference>
<organism evidence="4 5">
    <name type="scientific">Puccinia coronata f. sp. avenae</name>
    <dbReference type="NCBI Taxonomy" id="200324"/>
    <lineage>
        <taxon>Eukaryota</taxon>
        <taxon>Fungi</taxon>
        <taxon>Dikarya</taxon>
        <taxon>Basidiomycota</taxon>
        <taxon>Pucciniomycotina</taxon>
        <taxon>Pucciniomycetes</taxon>
        <taxon>Pucciniales</taxon>
        <taxon>Pucciniaceae</taxon>
        <taxon>Puccinia</taxon>
    </lineage>
</organism>
<keyword evidence="1" id="KW-0378">Hydrolase</keyword>
<proteinExistence type="inferred from homology"/>
<name>A0A2N5UVQ1_9BASI</name>
<dbReference type="AlphaFoldDB" id="A0A2N5UVQ1"/>
<dbReference type="GO" id="GO:0005829">
    <property type="term" value="C:cytosol"/>
    <property type="evidence" value="ECO:0007669"/>
    <property type="project" value="TreeGrafter"/>
</dbReference>
<dbReference type="GO" id="GO:0004843">
    <property type="term" value="F:cysteine-type deubiquitinase activity"/>
    <property type="evidence" value="ECO:0007669"/>
    <property type="project" value="UniProtKB-UniRule"/>
</dbReference>
<keyword evidence="1" id="KW-0788">Thiol protease</keyword>
<evidence type="ECO:0000313" key="4">
    <source>
        <dbReference type="EMBL" id="PLW41828.1"/>
    </source>
</evidence>
<sequence>MDVKPFTLSSPTNQPPLPLPLPLPLPPPPQSSSSATSTESQQQQQQQQHKQQRPKQQHTSQRPSKQQQQAKQQHQAKPHQQHQHQHQPKEHKQAKRGCGHQATKLWTEENDWAMKNMMTILKMLETSTGTEPSMATFCLLCRTATSPRLICLGCGGVFCYDNPDLPSPCFLRAHSSKPAKCHLGLDLICRELLCMVCGTIVQPDDQELKLLSQRLFPSLKRTFIPGSLTRTTSTIFPARGFRNLGNTCYMNVVLQVMLRIPELQAYLLTDHHNRLKHRATDEVSSCCACELVDILQHYSPLSATASTSATVGGTATVAAQNRLAESISPVGFLFALWVNSGDGEDFAGYRESDAHECLLACLNQLHAATQVSSALPTGLPLPAAATATAAAGTGTTTTAIATTTTTTATAAAAAAAAAGGSSGDASTCQCPIDLLFRCELTSSVVCGSCGTRSEKVDPLLDLSLEIGHLGHLEVLRLEDCLDSFTKAEQLNEKCYTCTHCQAASPDTTKALSITRLPHILCIQLKRFEHHGSASVKLDRFVKFPLVLDMKPYTAAPDGPAEPPSPGLYYRLTGIVRHQGNVASGHYQAVVYQDDQYFCFNDETVQVVTLAQLLKLEAYLLVYSFIS</sequence>
<accession>A0A2N5UVQ1</accession>
<comment type="catalytic activity">
    <reaction evidence="1">
        <text>Thiol-dependent hydrolysis of ester, thioester, amide, peptide and isopeptide bonds formed by the C-terminal Gly of ubiquitin (a 76-residue protein attached to proteins as an intracellular targeting signal).</text>
        <dbReference type="EC" id="3.4.19.12"/>
    </reaction>
</comment>
<evidence type="ECO:0000256" key="1">
    <source>
        <dbReference type="RuleBase" id="RU366025"/>
    </source>
</evidence>
<feature type="compositionally biased region" description="Low complexity" evidence="2">
    <location>
        <begin position="57"/>
        <end position="73"/>
    </location>
</feature>
<reference evidence="4 5" key="1">
    <citation type="submission" date="2017-11" db="EMBL/GenBank/DDBJ databases">
        <title>De novo assembly and phasing of dikaryotic genomes from two isolates of Puccinia coronata f. sp. avenae, the causal agent of oat crown rust.</title>
        <authorList>
            <person name="Miller M.E."/>
            <person name="Zhang Y."/>
            <person name="Omidvar V."/>
            <person name="Sperschneider J."/>
            <person name="Schwessinger B."/>
            <person name="Raley C."/>
            <person name="Palmer J.M."/>
            <person name="Garnica D."/>
            <person name="Upadhyaya N."/>
            <person name="Rathjen J."/>
            <person name="Taylor J.M."/>
            <person name="Park R.F."/>
            <person name="Dodds P.N."/>
            <person name="Hirsch C.D."/>
            <person name="Kianian S.F."/>
            <person name="Figueroa M."/>
        </authorList>
    </citation>
    <scope>NUCLEOTIDE SEQUENCE [LARGE SCALE GENOMIC DNA]</scope>
    <source>
        <strain evidence="4">12SD80</strain>
    </source>
</reference>
<dbReference type="InterPro" id="IPR038765">
    <property type="entry name" value="Papain-like_cys_pep_sf"/>
</dbReference>
<feature type="compositionally biased region" description="Basic residues" evidence="2">
    <location>
        <begin position="74"/>
        <end position="86"/>
    </location>
</feature>
<dbReference type="PROSITE" id="PS00972">
    <property type="entry name" value="USP_1"/>
    <property type="match status" value="1"/>
</dbReference>
<protein>
    <recommendedName>
        <fullName evidence="1">Ubiquitin carboxyl-terminal hydrolase</fullName>
        <ecNumber evidence="1">3.4.19.12</ecNumber>
    </recommendedName>
</protein>
<dbReference type="GO" id="GO:0006508">
    <property type="term" value="P:proteolysis"/>
    <property type="evidence" value="ECO:0007669"/>
    <property type="project" value="UniProtKB-KW"/>
</dbReference>
<feature type="region of interest" description="Disordered" evidence="2">
    <location>
        <begin position="1"/>
        <end position="99"/>
    </location>
</feature>
<feature type="compositionally biased region" description="Pro residues" evidence="2">
    <location>
        <begin position="13"/>
        <end position="30"/>
    </location>
</feature>
<dbReference type="GO" id="GO:0005634">
    <property type="term" value="C:nucleus"/>
    <property type="evidence" value="ECO:0007669"/>
    <property type="project" value="TreeGrafter"/>
</dbReference>
<comment type="caution">
    <text evidence="4">The sequence shown here is derived from an EMBL/GenBank/DDBJ whole genome shotgun (WGS) entry which is preliminary data.</text>
</comment>
<dbReference type="EC" id="3.4.19.12" evidence="1"/>
<keyword evidence="1" id="KW-0645">Protease</keyword>